<accession>A0A9P5YW38</accession>
<keyword evidence="1" id="KW-0175">Coiled coil</keyword>
<evidence type="ECO:0000259" key="2">
    <source>
        <dbReference type="Pfam" id="PF01926"/>
    </source>
</evidence>
<evidence type="ECO:0000313" key="4">
    <source>
        <dbReference type="Proteomes" id="UP000807469"/>
    </source>
</evidence>
<keyword evidence="4" id="KW-1185">Reference proteome</keyword>
<organism evidence="3 4">
    <name type="scientific">Pholiota conissans</name>
    <dbReference type="NCBI Taxonomy" id="109636"/>
    <lineage>
        <taxon>Eukaryota</taxon>
        <taxon>Fungi</taxon>
        <taxon>Dikarya</taxon>
        <taxon>Basidiomycota</taxon>
        <taxon>Agaricomycotina</taxon>
        <taxon>Agaricomycetes</taxon>
        <taxon>Agaricomycetidae</taxon>
        <taxon>Agaricales</taxon>
        <taxon>Agaricineae</taxon>
        <taxon>Strophariaceae</taxon>
        <taxon>Pholiota</taxon>
    </lineage>
</organism>
<protein>
    <recommendedName>
        <fullName evidence="2">G domain-containing protein</fullName>
    </recommendedName>
</protein>
<comment type="caution">
    <text evidence="3">The sequence shown here is derived from an EMBL/GenBank/DDBJ whole genome shotgun (WGS) entry which is preliminary data.</text>
</comment>
<dbReference type="CDD" id="cd00882">
    <property type="entry name" value="Ras_like_GTPase"/>
    <property type="match status" value="1"/>
</dbReference>
<dbReference type="OrthoDB" id="8954335at2759"/>
<name>A0A9P5YW38_9AGAR</name>
<dbReference type="Proteomes" id="UP000807469">
    <property type="component" value="Unassembled WGS sequence"/>
</dbReference>
<dbReference type="GO" id="GO:0002098">
    <property type="term" value="P:tRNA wobble uridine modification"/>
    <property type="evidence" value="ECO:0007669"/>
    <property type="project" value="TreeGrafter"/>
</dbReference>
<reference evidence="3" key="1">
    <citation type="submission" date="2020-11" db="EMBL/GenBank/DDBJ databases">
        <authorList>
            <consortium name="DOE Joint Genome Institute"/>
            <person name="Ahrendt S."/>
            <person name="Riley R."/>
            <person name="Andreopoulos W."/>
            <person name="Labutti K."/>
            <person name="Pangilinan J."/>
            <person name="Ruiz-Duenas F.J."/>
            <person name="Barrasa J.M."/>
            <person name="Sanchez-Garcia M."/>
            <person name="Camarero S."/>
            <person name="Miyauchi S."/>
            <person name="Serrano A."/>
            <person name="Linde D."/>
            <person name="Babiker R."/>
            <person name="Drula E."/>
            <person name="Ayuso-Fernandez I."/>
            <person name="Pacheco R."/>
            <person name="Padilla G."/>
            <person name="Ferreira P."/>
            <person name="Barriuso J."/>
            <person name="Kellner H."/>
            <person name="Castanera R."/>
            <person name="Alfaro M."/>
            <person name="Ramirez L."/>
            <person name="Pisabarro A.G."/>
            <person name="Kuo A."/>
            <person name="Tritt A."/>
            <person name="Lipzen A."/>
            <person name="He G."/>
            <person name="Yan M."/>
            <person name="Ng V."/>
            <person name="Cullen D."/>
            <person name="Martin F."/>
            <person name="Rosso M.-N."/>
            <person name="Henrissat B."/>
            <person name="Hibbett D."/>
            <person name="Martinez A.T."/>
            <person name="Grigoriev I.V."/>
        </authorList>
    </citation>
    <scope>NUCLEOTIDE SEQUENCE</scope>
    <source>
        <strain evidence="3">CIRM-BRFM 674</strain>
    </source>
</reference>
<dbReference type="AlphaFoldDB" id="A0A9P5YW38"/>
<proteinExistence type="predicted"/>
<dbReference type="Gene3D" id="3.40.50.300">
    <property type="entry name" value="P-loop containing nucleotide triphosphate hydrolases"/>
    <property type="match status" value="1"/>
</dbReference>
<dbReference type="SUPFAM" id="SSF52540">
    <property type="entry name" value="P-loop containing nucleoside triphosphate hydrolases"/>
    <property type="match status" value="1"/>
</dbReference>
<dbReference type="Pfam" id="PF01926">
    <property type="entry name" value="MMR_HSR1"/>
    <property type="match status" value="1"/>
</dbReference>
<feature type="coiled-coil region" evidence="1">
    <location>
        <begin position="236"/>
        <end position="263"/>
    </location>
</feature>
<dbReference type="InterPro" id="IPR027417">
    <property type="entry name" value="P-loop_NTPase"/>
</dbReference>
<dbReference type="GO" id="GO:0005525">
    <property type="term" value="F:GTP binding"/>
    <property type="evidence" value="ECO:0007669"/>
    <property type="project" value="InterPro"/>
</dbReference>
<gene>
    <name evidence="3" type="ORF">BDN70DRAFT_186278</name>
</gene>
<feature type="domain" description="G" evidence="2">
    <location>
        <begin position="20"/>
        <end position="77"/>
    </location>
</feature>
<evidence type="ECO:0000313" key="3">
    <source>
        <dbReference type="EMBL" id="KAF9476216.1"/>
    </source>
</evidence>
<dbReference type="GO" id="GO:0005737">
    <property type="term" value="C:cytoplasm"/>
    <property type="evidence" value="ECO:0007669"/>
    <property type="project" value="TreeGrafter"/>
</dbReference>
<dbReference type="EMBL" id="MU155302">
    <property type="protein sequence ID" value="KAF9476216.1"/>
    <property type="molecule type" value="Genomic_DNA"/>
</dbReference>
<dbReference type="GO" id="GO:0030488">
    <property type="term" value="P:tRNA methylation"/>
    <property type="evidence" value="ECO:0007669"/>
    <property type="project" value="TreeGrafter"/>
</dbReference>
<sequence>MSASSGLTTAFQDDPGPLSIAVMGPTGTGKTSLINLLSGSDLRIGRDLESCTDDVQVSKPFDLDGQMISLIDTPGFDDTNLSDAAVLNMIAAYLSYSYEQGKRLAGVIYTHRILDNRVGGISARSFRMFRNLCGEASLRNIIITTTMWDQVEISLGEQREKELASKDAFFKSAIEKGARLSRHDNTLESAQSIIRSIIQNNTAPVTLKIQEELHNGVDISDTQAGKEITREIFEQMERHRLEMRGLLIEIQEATRTRDEESRKELVEEKARIESVIQRLHLDSTNIVKSYTDILLRMEERLGVAEKVNAAPKLGSQSKTTSGMGEYPGQQTHSPVVQAVAATENSNAVLEGKLAAAVPVVGFWGKLAVMLAPFSLTWK</sequence>
<dbReference type="PANTHER" id="PTHR42714">
    <property type="entry name" value="TRNA MODIFICATION GTPASE GTPBP3"/>
    <property type="match status" value="1"/>
</dbReference>
<dbReference type="InterPro" id="IPR006073">
    <property type="entry name" value="GTP-bd"/>
</dbReference>
<dbReference type="PANTHER" id="PTHR42714:SF2">
    <property type="entry name" value="TRNA MODIFICATION GTPASE GTPBP3, MITOCHONDRIAL"/>
    <property type="match status" value="1"/>
</dbReference>
<evidence type="ECO:0000256" key="1">
    <source>
        <dbReference type="SAM" id="Coils"/>
    </source>
</evidence>